<dbReference type="Gene3D" id="3.30.70.3040">
    <property type="match status" value="1"/>
</dbReference>
<dbReference type="EMBL" id="MHRI01000003">
    <property type="protein sequence ID" value="OHA21796.1"/>
    <property type="molecule type" value="Genomic_DNA"/>
</dbReference>
<evidence type="ECO:0000256" key="2">
    <source>
        <dbReference type="ARBA" id="ARBA00007379"/>
    </source>
</evidence>
<protein>
    <recommendedName>
        <fullName evidence="3 10">Cell division protein FtsX</fullName>
    </recommendedName>
</protein>
<dbReference type="Proteomes" id="UP000178121">
    <property type="component" value="Unassembled WGS sequence"/>
</dbReference>
<evidence type="ECO:0000259" key="12">
    <source>
        <dbReference type="Pfam" id="PF02687"/>
    </source>
</evidence>
<proteinExistence type="inferred from homology"/>
<dbReference type="InterPro" id="IPR004513">
    <property type="entry name" value="FtsX"/>
</dbReference>
<evidence type="ECO:0000256" key="1">
    <source>
        <dbReference type="ARBA" id="ARBA00004651"/>
    </source>
</evidence>
<feature type="domain" description="ABC3 transporter permease C-terminal" evidence="12">
    <location>
        <begin position="186"/>
        <end position="306"/>
    </location>
</feature>
<dbReference type="PANTHER" id="PTHR47755">
    <property type="entry name" value="CELL DIVISION PROTEIN FTSX"/>
    <property type="match status" value="1"/>
</dbReference>
<comment type="caution">
    <text evidence="14">The sequence shown here is derived from an EMBL/GenBank/DDBJ whole genome shotgun (WGS) entry which is preliminary data.</text>
</comment>
<evidence type="ECO:0000256" key="4">
    <source>
        <dbReference type="ARBA" id="ARBA00022475"/>
    </source>
</evidence>
<feature type="domain" description="FtsX extracellular" evidence="13">
    <location>
        <begin position="58"/>
        <end position="145"/>
    </location>
</feature>
<dbReference type="Pfam" id="PF18075">
    <property type="entry name" value="FtsX_ECD"/>
    <property type="match status" value="1"/>
</dbReference>
<feature type="transmembrane region" description="Helical" evidence="11">
    <location>
        <begin position="271"/>
        <end position="301"/>
    </location>
</feature>
<dbReference type="Pfam" id="PF02687">
    <property type="entry name" value="FtsX"/>
    <property type="match status" value="1"/>
</dbReference>
<evidence type="ECO:0000256" key="10">
    <source>
        <dbReference type="PIRNR" id="PIRNR003097"/>
    </source>
</evidence>
<keyword evidence="6 11" id="KW-0812">Transmembrane</keyword>
<evidence type="ECO:0000256" key="7">
    <source>
        <dbReference type="ARBA" id="ARBA00022989"/>
    </source>
</evidence>
<dbReference type="PANTHER" id="PTHR47755:SF1">
    <property type="entry name" value="CELL DIVISION PROTEIN FTSX"/>
    <property type="match status" value="1"/>
</dbReference>
<feature type="transmembrane region" description="Helical" evidence="11">
    <location>
        <begin position="21"/>
        <end position="43"/>
    </location>
</feature>
<comment type="similarity">
    <text evidence="2 10">Belongs to the ABC-4 integral membrane protein family. FtsX subfamily.</text>
</comment>
<evidence type="ECO:0000313" key="14">
    <source>
        <dbReference type="EMBL" id="OHA21796.1"/>
    </source>
</evidence>
<dbReference type="InterPro" id="IPR003838">
    <property type="entry name" value="ABC3_permease_C"/>
</dbReference>
<evidence type="ECO:0000313" key="15">
    <source>
        <dbReference type="Proteomes" id="UP000178121"/>
    </source>
</evidence>
<dbReference type="GO" id="GO:0005886">
    <property type="term" value="C:plasma membrane"/>
    <property type="evidence" value="ECO:0007669"/>
    <property type="project" value="UniProtKB-SubCell"/>
</dbReference>
<feature type="transmembrane region" description="Helical" evidence="11">
    <location>
        <begin position="183"/>
        <end position="209"/>
    </location>
</feature>
<evidence type="ECO:0000256" key="6">
    <source>
        <dbReference type="ARBA" id="ARBA00022692"/>
    </source>
</evidence>
<keyword evidence="4 10" id="KW-1003">Cell membrane</keyword>
<keyword evidence="8 10" id="KW-0472">Membrane</keyword>
<keyword evidence="7 11" id="KW-1133">Transmembrane helix</keyword>
<sequence length="307" mass="33940">MWTSTKRVIKAGFMSFYRNGFVSLASVLIMTITLFVIGSVIFLSATLTASLEEIKSKVDVNVYFLTSASEAEVLALASSLRVLPEVQEVEYISREQALENFKKRHENDELTLQALSELSENPLGAVLNIRAKEPSEYEGIANFLKRDSALSSTQENIIDEVNYYDNKASIDKLSGIMNAAERLGFGFALLLVIISILIAFNTIRLAIYISRDEIGVMRLVGASNTYIRGPFVVSGVLYGTLAALLTLALFYPLTYYLGDATEAFFSGLNLFAYYLSHFGDFFLIIIGSGIILGALSSFLAVRRYLNV</sequence>
<evidence type="ECO:0000256" key="5">
    <source>
        <dbReference type="ARBA" id="ARBA00022618"/>
    </source>
</evidence>
<dbReference type="GO" id="GO:0051301">
    <property type="term" value="P:cell division"/>
    <property type="evidence" value="ECO:0007669"/>
    <property type="project" value="UniProtKB-KW"/>
</dbReference>
<evidence type="ECO:0000259" key="13">
    <source>
        <dbReference type="Pfam" id="PF18075"/>
    </source>
</evidence>
<reference evidence="14 15" key="1">
    <citation type="journal article" date="2016" name="Nat. Commun.">
        <title>Thousands of microbial genomes shed light on interconnected biogeochemical processes in an aquifer system.</title>
        <authorList>
            <person name="Anantharaman K."/>
            <person name="Brown C.T."/>
            <person name="Hug L.A."/>
            <person name="Sharon I."/>
            <person name="Castelle C.J."/>
            <person name="Probst A.J."/>
            <person name="Thomas B.C."/>
            <person name="Singh A."/>
            <person name="Wilkins M.J."/>
            <person name="Karaoz U."/>
            <person name="Brodie E.L."/>
            <person name="Williams K.H."/>
            <person name="Hubbard S.S."/>
            <person name="Banfield J.F."/>
        </authorList>
    </citation>
    <scope>NUCLEOTIDE SEQUENCE [LARGE SCALE GENOMIC DNA]</scope>
</reference>
<dbReference type="PIRSF" id="PIRSF003097">
    <property type="entry name" value="FtsX"/>
    <property type="match status" value="1"/>
</dbReference>
<evidence type="ECO:0000256" key="11">
    <source>
        <dbReference type="SAM" id="Phobius"/>
    </source>
</evidence>
<name>A0A1G2MD10_9BACT</name>
<evidence type="ECO:0000256" key="8">
    <source>
        <dbReference type="ARBA" id="ARBA00023136"/>
    </source>
</evidence>
<dbReference type="AlphaFoldDB" id="A0A1G2MD10"/>
<keyword evidence="9 10" id="KW-0131">Cell cycle</keyword>
<dbReference type="InterPro" id="IPR040690">
    <property type="entry name" value="FtsX_ECD"/>
</dbReference>
<gene>
    <name evidence="14" type="ORF">A2849_02590</name>
</gene>
<evidence type="ECO:0000256" key="9">
    <source>
        <dbReference type="ARBA" id="ARBA00023306"/>
    </source>
</evidence>
<organism evidence="14 15">
    <name type="scientific">Candidatus Taylorbacteria bacterium RIFCSPHIGHO2_01_FULL_51_15</name>
    <dbReference type="NCBI Taxonomy" id="1802304"/>
    <lineage>
        <taxon>Bacteria</taxon>
        <taxon>Candidatus Tayloriibacteriota</taxon>
    </lineage>
</organism>
<keyword evidence="5 10" id="KW-0132">Cell division</keyword>
<comment type="subcellular location">
    <subcellularLocation>
        <location evidence="1">Cell membrane</location>
        <topology evidence="1">Multi-pass membrane protein</topology>
    </subcellularLocation>
</comment>
<feature type="transmembrane region" description="Helical" evidence="11">
    <location>
        <begin position="230"/>
        <end position="251"/>
    </location>
</feature>
<accession>A0A1G2MD10</accession>
<evidence type="ECO:0000256" key="3">
    <source>
        <dbReference type="ARBA" id="ARBA00021907"/>
    </source>
</evidence>